<evidence type="ECO:0000313" key="3">
    <source>
        <dbReference type="Proteomes" id="UP001059480"/>
    </source>
</evidence>
<sequence>MRENQIQQFQNQHFGNLTVIEIDGEFFFIGKEVAELLGYKNTSRDVNRHVDEEDRCIFQNYQNGSFENIPNRGVTIINESGLYSLILLSKLPSAKAFKHWVTKEVLPSIRKHGGYIKNQEEKSNEEILASAVLVAQRVILEKEKAIEQLKPKADYYDQLVNQNLLTNFRNTAKELKVPQNKFIAFLLENKYLYRDKYERLLPYAQKNNGYFEIKEWYNFYNDLVGIQTMVTPKGREHFLILIGGDVTCD</sequence>
<dbReference type="Proteomes" id="UP001059480">
    <property type="component" value="Unassembled WGS sequence"/>
</dbReference>
<feature type="domain" description="Bro-N" evidence="1">
    <location>
        <begin position="3"/>
        <end position="113"/>
    </location>
</feature>
<accession>A0ABT1WNX3</accession>
<evidence type="ECO:0000259" key="1">
    <source>
        <dbReference type="PROSITE" id="PS51750"/>
    </source>
</evidence>
<reference evidence="2" key="2">
    <citation type="journal article" date="2023" name="Curr. Microbiol.">
        <title>Granulicatella seriolae sp. nov., a Novel Facultative Anaerobe Isolated from Yellowtail Marine Fish.</title>
        <authorList>
            <person name="Lee M."/>
            <person name="Choi Y.J."/>
            <person name="Farooq A."/>
            <person name="Jeong J.B."/>
            <person name="Jung M.Y."/>
        </authorList>
    </citation>
    <scope>NUCLEOTIDE SEQUENCE</scope>
    <source>
        <strain evidence="2">S8</strain>
    </source>
</reference>
<organism evidence="2 3">
    <name type="scientific">Granulicatella seriolae</name>
    <dbReference type="NCBI Taxonomy" id="2967226"/>
    <lineage>
        <taxon>Bacteria</taxon>
        <taxon>Bacillati</taxon>
        <taxon>Bacillota</taxon>
        <taxon>Bacilli</taxon>
        <taxon>Lactobacillales</taxon>
        <taxon>Carnobacteriaceae</taxon>
        <taxon>Granulicatella</taxon>
    </lineage>
</organism>
<dbReference type="Pfam" id="PF02498">
    <property type="entry name" value="Bro-N"/>
    <property type="match status" value="1"/>
</dbReference>
<reference evidence="2" key="1">
    <citation type="submission" date="2022-07" db="EMBL/GenBank/DDBJ databases">
        <authorList>
            <person name="Jung M.-Y."/>
            <person name="Lee M."/>
        </authorList>
    </citation>
    <scope>NUCLEOTIDE SEQUENCE</scope>
    <source>
        <strain evidence="2">S8</strain>
    </source>
</reference>
<dbReference type="RefSeq" id="WP_256945332.1">
    <property type="nucleotide sequence ID" value="NZ_JANHNZ010000005.1"/>
</dbReference>
<dbReference type="PANTHER" id="PTHR36180">
    <property type="entry name" value="DNA-BINDING PROTEIN-RELATED-RELATED"/>
    <property type="match status" value="1"/>
</dbReference>
<comment type="caution">
    <text evidence="2">The sequence shown here is derived from an EMBL/GenBank/DDBJ whole genome shotgun (WGS) entry which is preliminary data.</text>
</comment>
<keyword evidence="3" id="KW-1185">Reference proteome</keyword>
<dbReference type="InterPro" id="IPR005039">
    <property type="entry name" value="Ant_C"/>
</dbReference>
<reference evidence="2" key="3">
    <citation type="journal article" date="2023" name="Microbiol. Resour. Announc.">
        <title>Draft Genome Sequence of Granulicatella sp. Strain S8, Isolated from a Marine Fish, Seriola quinqueradiata.</title>
        <authorList>
            <person name="Lee M."/>
            <person name="Farooq A."/>
            <person name="Jeong J.B."/>
            <person name="Jung M.Y."/>
        </authorList>
    </citation>
    <scope>NUCLEOTIDE SEQUENCE</scope>
    <source>
        <strain evidence="2">S8</strain>
    </source>
</reference>
<proteinExistence type="predicted"/>
<dbReference type="Pfam" id="PF03374">
    <property type="entry name" value="ANT"/>
    <property type="match status" value="1"/>
</dbReference>
<dbReference type="SMART" id="SM01040">
    <property type="entry name" value="Bro-N"/>
    <property type="match status" value="1"/>
</dbReference>
<protein>
    <submittedName>
        <fullName evidence="2">BRO family protein</fullName>
    </submittedName>
</protein>
<dbReference type="InterPro" id="IPR003497">
    <property type="entry name" value="BRO_N_domain"/>
</dbReference>
<evidence type="ECO:0000313" key="2">
    <source>
        <dbReference type="EMBL" id="MCQ9210219.1"/>
    </source>
</evidence>
<gene>
    <name evidence="2" type="ORF">NPA36_06615</name>
</gene>
<dbReference type="PROSITE" id="PS51750">
    <property type="entry name" value="BRO_N"/>
    <property type="match status" value="1"/>
</dbReference>
<name>A0ABT1WNX3_9LACT</name>
<dbReference type="PANTHER" id="PTHR36180:SF2">
    <property type="entry name" value="BRO FAMILY PROTEIN"/>
    <property type="match status" value="1"/>
</dbReference>
<dbReference type="EMBL" id="JANHNZ010000005">
    <property type="protein sequence ID" value="MCQ9210219.1"/>
    <property type="molecule type" value="Genomic_DNA"/>
</dbReference>